<keyword evidence="8" id="KW-1185">Reference proteome</keyword>
<evidence type="ECO:0000256" key="1">
    <source>
        <dbReference type="ARBA" id="ARBA00004635"/>
    </source>
</evidence>
<keyword evidence="6" id="KW-0449">Lipoprotein</keyword>
<dbReference type="Proteomes" id="UP000049855">
    <property type="component" value="Unassembled WGS sequence"/>
</dbReference>
<evidence type="ECO:0000256" key="3">
    <source>
        <dbReference type="ARBA" id="ARBA00022729"/>
    </source>
</evidence>
<protein>
    <submittedName>
        <fullName evidence="7">Methionine ABC transporter substrate-binding protein</fullName>
    </submittedName>
</protein>
<evidence type="ECO:0000256" key="6">
    <source>
        <dbReference type="ARBA" id="ARBA00023288"/>
    </source>
</evidence>
<evidence type="ECO:0000313" key="8">
    <source>
        <dbReference type="Proteomes" id="UP000049855"/>
    </source>
</evidence>
<name>A0A0U1L023_9FIRM</name>
<sequence>MLLLQNNGLIKLKEGVSQYSATPNNIVENPKKLKYVSGPAYQSIA</sequence>
<evidence type="ECO:0000256" key="2">
    <source>
        <dbReference type="ARBA" id="ARBA00008973"/>
    </source>
</evidence>
<dbReference type="Pfam" id="PF03180">
    <property type="entry name" value="Lipoprotein_9"/>
    <property type="match status" value="1"/>
</dbReference>
<evidence type="ECO:0000313" key="7">
    <source>
        <dbReference type="EMBL" id="CQR73011.1"/>
    </source>
</evidence>
<proteinExistence type="inferred from homology"/>
<accession>A0A0U1L023</accession>
<evidence type="ECO:0000256" key="4">
    <source>
        <dbReference type="ARBA" id="ARBA00023136"/>
    </source>
</evidence>
<dbReference type="GO" id="GO:0016020">
    <property type="term" value="C:membrane"/>
    <property type="evidence" value="ECO:0007669"/>
    <property type="project" value="UniProtKB-SubCell"/>
</dbReference>
<comment type="subcellular location">
    <subcellularLocation>
        <location evidence="1">Membrane</location>
        <topology evidence="1">Lipid-anchor</topology>
    </subcellularLocation>
</comment>
<keyword evidence="4" id="KW-0472">Membrane</keyword>
<dbReference type="Gene3D" id="3.40.190.10">
    <property type="entry name" value="Periplasmic binding protein-like II"/>
    <property type="match status" value="1"/>
</dbReference>
<keyword evidence="3" id="KW-0732">Signal</keyword>
<gene>
    <name evidence="7" type="ORF">SpAn4DRAFT_2243</name>
</gene>
<keyword evidence="5" id="KW-0564">Palmitate</keyword>
<comment type="similarity">
    <text evidence="2">Belongs to the NlpA lipoprotein family.</text>
</comment>
<reference evidence="8" key="1">
    <citation type="submission" date="2015-03" db="EMBL/GenBank/DDBJ databases">
        <authorList>
            <person name="Nijsse Bart"/>
        </authorList>
    </citation>
    <scope>NUCLEOTIDE SEQUENCE [LARGE SCALE GENOMIC DNA]</scope>
</reference>
<dbReference type="InterPro" id="IPR004872">
    <property type="entry name" value="Lipoprotein_NlpA"/>
</dbReference>
<evidence type="ECO:0000256" key="5">
    <source>
        <dbReference type="ARBA" id="ARBA00023139"/>
    </source>
</evidence>
<organism evidence="7 8">
    <name type="scientific">Sporomusa ovata</name>
    <dbReference type="NCBI Taxonomy" id="2378"/>
    <lineage>
        <taxon>Bacteria</taxon>
        <taxon>Bacillati</taxon>
        <taxon>Bacillota</taxon>
        <taxon>Negativicutes</taxon>
        <taxon>Selenomonadales</taxon>
        <taxon>Sporomusaceae</taxon>
        <taxon>Sporomusa</taxon>
    </lineage>
</organism>
<dbReference type="EMBL" id="CTRP01000012">
    <property type="protein sequence ID" value="CQR73011.1"/>
    <property type="molecule type" value="Genomic_DNA"/>
</dbReference>
<dbReference type="SUPFAM" id="SSF53850">
    <property type="entry name" value="Periplasmic binding protein-like II"/>
    <property type="match status" value="1"/>
</dbReference>
<dbReference type="AlphaFoldDB" id="A0A0U1L023"/>